<keyword evidence="2 4" id="KW-0863">Zinc-finger</keyword>
<dbReference type="EMBL" id="OV651824">
    <property type="protein sequence ID" value="CAH1102240.1"/>
    <property type="molecule type" value="Genomic_DNA"/>
</dbReference>
<evidence type="ECO:0000313" key="7">
    <source>
        <dbReference type="Proteomes" id="UP001153636"/>
    </source>
</evidence>
<evidence type="ECO:0000256" key="2">
    <source>
        <dbReference type="ARBA" id="ARBA00022771"/>
    </source>
</evidence>
<dbReference type="AlphaFoldDB" id="A0A9P0CME3"/>
<dbReference type="InterPro" id="IPR013083">
    <property type="entry name" value="Znf_RING/FYVE/PHD"/>
</dbReference>
<dbReference type="PROSITE" id="PS01359">
    <property type="entry name" value="ZF_PHD_1"/>
    <property type="match status" value="1"/>
</dbReference>
<accession>A0A9P0CME3</accession>
<dbReference type="SUPFAM" id="SSF57903">
    <property type="entry name" value="FYVE/PHD zinc finger"/>
    <property type="match status" value="1"/>
</dbReference>
<organism evidence="6 7">
    <name type="scientific">Psylliodes chrysocephalus</name>
    <dbReference type="NCBI Taxonomy" id="3402493"/>
    <lineage>
        <taxon>Eukaryota</taxon>
        <taxon>Metazoa</taxon>
        <taxon>Ecdysozoa</taxon>
        <taxon>Arthropoda</taxon>
        <taxon>Hexapoda</taxon>
        <taxon>Insecta</taxon>
        <taxon>Pterygota</taxon>
        <taxon>Neoptera</taxon>
        <taxon>Endopterygota</taxon>
        <taxon>Coleoptera</taxon>
        <taxon>Polyphaga</taxon>
        <taxon>Cucujiformia</taxon>
        <taxon>Chrysomeloidea</taxon>
        <taxon>Chrysomelidae</taxon>
        <taxon>Galerucinae</taxon>
        <taxon>Alticini</taxon>
        <taxon>Psylliodes</taxon>
    </lineage>
</organism>
<dbReference type="PANTHER" id="PTHR37445">
    <property type="entry name" value="PROTEIN CBG24663"/>
    <property type="match status" value="1"/>
</dbReference>
<dbReference type="OrthoDB" id="6766179at2759"/>
<evidence type="ECO:0000313" key="6">
    <source>
        <dbReference type="EMBL" id="CAH1102240.1"/>
    </source>
</evidence>
<evidence type="ECO:0000256" key="3">
    <source>
        <dbReference type="ARBA" id="ARBA00022833"/>
    </source>
</evidence>
<keyword evidence="3" id="KW-0862">Zinc</keyword>
<dbReference type="InterPro" id="IPR019786">
    <property type="entry name" value="Zinc_finger_PHD-type_CS"/>
</dbReference>
<keyword evidence="1" id="KW-0479">Metal-binding</keyword>
<protein>
    <recommendedName>
        <fullName evidence="5">PHD-type domain-containing protein</fullName>
    </recommendedName>
</protein>
<dbReference type="CDD" id="cd15489">
    <property type="entry name" value="PHD_SF"/>
    <property type="match status" value="1"/>
</dbReference>
<dbReference type="Gene3D" id="3.30.40.10">
    <property type="entry name" value="Zinc/RING finger domain, C3HC4 (zinc finger)"/>
    <property type="match status" value="1"/>
</dbReference>
<dbReference type="Pfam" id="PF00628">
    <property type="entry name" value="PHD"/>
    <property type="match status" value="1"/>
</dbReference>
<dbReference type="InterPro" id="IPR011011">
    <property type="entry name" value="Znf_FYVE_PHD"/>
</dbReference>
<evidence type="ECO:0000259" key="5">
    <source>
        <dbReference type="PROSITE" id="PS50016"/>
    </source>
</evidence>
<dbReference type="PROSITE" id="PS50016">
    <property type="entry name" value="ZF_PHD_2"/>
    <property type="match status" value="1"/>
</dbReference>
<dbReference type="PANTHER" id="PTHR37445:SF3">
    <property type="entry name" value="ZINC FINGER PHD-TYPE DOMAIN-CONTAINING PROTEIN"/>
    <property type="match status" value="1"/>
</dbReference>
<proteinExistence type="predicted"/>
<keyword evidence="7" id="KW-1185">Reference proteome</keyword>
<reference evidence="6" key="1">
    <citation type="submission" date="2022-01" db="EMBL/GenBank/DDBJ databases">
        <authorList>
            <person name="King R."/>
        </authorList>
    </citation>
    <scope>NUCLEOTIDE SEQUENCE</scope>
</reference>
<dbReference type="Proteomes" id="UP001153636">
    <property type="component" value="Chromosome 12"/>
</dbReference>
<evidence type="ECO:0000256" key="4">
    <source>
        <dbReference type="PROSITE-ProRule" id="PRU00146"/>
    </source>
</evidence>
<feature type="domain" description="PHD-type" evidence="5">
    <location>
        <begin position="1"/>
        <end position="59"/>
    </location>
</feature>
<gene>
    <name evidence="6" type="ORF">PSYICH_LOCUS3438</name>
</gene>
<dbReference type="GO" id="GO:0008270">
    <property type="term" value="F:zinc ion binding"/>
    <property type="evidence" value="ECO:0007669"/>
    <property type="project" value="UniProtKB-KW"/>
</dbReference>
<sequence length="255" mass="29250">MDCFKCNLVADGEKNVFFCDSCERVLHRECSGLSPTEIRVMDLKGKRMLKFFCSECQEGLSRVPKMYKIIDKLQSDIESFKCQLDKVSQKNGNHNNDSDNSEAMYSEIADRIDRASNIIVYNVPESSSSDLQQRITHDKSHTSDILKNLDVNASSFKSIRLGRLGNRPRPIKVIFNEASLASQCLKRKKNLQSDHNIRLGADQTVMQRDYIKKIYKDLDERKAKGEKNLIVKFIRGIPKIVVNMRNNTNIQTPKN</sequence>
<name>A0A9P0CME3_9CUCU</name>
<dbReference type="InterPro" id="IPR019787">
    <property type="entry name" value="Znf_PHD-finger"/>
</dbReference>
<evidence type="ECO:0000256" key="1">
    <source>
        <dbReference type="ARBA" id="ARBA00022723"/>
    </source>
</evidence>